<evidence type="ECO:0000313" key="2">
    <source>
        <dbReference type="EMBL" id="OMJ70302.1"/>
    </source>
</evidence>
<keyword evidence="1" id="KW-0175">Coiled coil</keyword>
<evidence type="ECO:0000313" key="3">
    <source>
        <dbReference type="Proteomes" id="UP000187209"/>
    </source>
</evidence>
<name>A0A1R2B0K4_9CILI</name>
<feature type="coiled-coil region" evidence="1">
    <location>
        <begin position="187"/>
        <end position="225"/>
    </location>
</feature>
<accession>A0A1R2B0K4</accession>
<organism evidence="2 3">
    <name type="scientific">Stentor coeruleus</name>
    <dbReference type="NCBI Taxonomy" id="5963"/>
    <lineage>
        <taxon>Eukaryota</taxon>
        <taxon>Sar</taxon>
        <taxon>Alveolata</taxon>
        <taxon>Ciliophora</taxon>
        <taxon>Postciliodesmatophora</taxon>
        <taxon>Heterotrichea</taxon>
        <taxon>Heterotrichida</taxon>
        <taxon>Stentoridae</taxon>
        <taxon>Stentor</taxon>
    </lineage>
</organism>
<reference evidence="2 3" key="1">
    <citation type="submission" date="2016-11" db="EMBL/GenBank/DDBJ databases">
        <title>The macronuclear genome of Stentor coeruleus: a giant cell with tiny introns.</title>
        <authorList>
            <person name="Slabodnick M."/>
            <person name="Ruby J.G."/>
            <person name="Reiff S.B."/>
            <person name="Swart E.C."/>
            <person name="Gosai S."/>
            <person name="Prabakaran S."/>
            <person name="Witkowska E."/>
            <person name="Larue G.E."/>
            <person name="Fisher S."/>
            <person name="Freeman R.M."/>
            <person name="Gunawardena J."/>
            <person name="Chu W."/>
            <person name="Stover N.A."/>
            <person name="Gregory B.D."/>
            <person name="Nowacki M."/>
            <person name="Derisi J."/>
            <person name="Roy S.W."/>
            <person name="Marshall W.F."/>
            <person name="Sood P."/>
        </authorList>
    </citation>
    <scope>NUCLEOTIDE SEQUENCE [LARGE SCALE GENOMIC DNA]</scope>
    <source>
        <strain evidence="2">WM001</strain>
    </source>
</reference>
<evidence type="ECO:0000256" key="1">
    <source>
        <dbReference type="SAM" id="Coils"/>
    </source>
</evidence>
<sequence length="235" mass="27131">MLLFIILSYALAGSPELFKRATFFAQPSSYNSNTLEAKVLQLQKIEKDYQDFTSDLLTWGKDYHKLRMQIEKDILAEVLSHTGQSDFVKELSKCGLVDNVETEDMITVKSICASSNKASDLVLTLMQELRTKADNCVNVKEKFRKRINDVYDEYFNSEIQEEIQVFAEEYSEDGTLDAVETQILLQLEESGKRFDNLEKKNESALEDICEEYIRLNEEIQKLTQTTTEILSELFI</sequence>
<comment type="caution">
    <text evidence="2">The sequence shown here is derived from an EMBL/GenBank/DDBJ whole genome shotgun (WGS) entry which is preliminary data.</text>
</comment>
<dbReference type="AlphaFoldDB" id="A0A1R2B0K4"/>
<proteinExistence type="predicted"/>
<gene>
    <name evidence="2" type="ORF">SteCoe_31745</name>
</gene>
<protein>
    <submittedName>
        <fullName evidence="2">Uncharacterized protein</fullName>
    </submittedName>
</protein>
<keyword evidence="3" id="KW-1185">Reference proteome</keyword>
<dbReference type="EMBL" id="MPUH01001101">
    <property type="protein sequence ID" value="OMJ70302.1"/>
    <property type="molecule type" value="Genomic_DNA"/>
</dbReference>
<dbReference type="Proteomes" id="UP000187209">
    <property type="component" value="Unassembled WGS sequence"/>
</dbReference>